<sequence length="1032" mass="112600">MDVITTPESKGSQDEDRKQDTASSQDHGDAAAGGNKFQKAVAAWRSIDLTSLIPTLDNAASELISHQRDALTQRKDLAQKTKDFRKLDDAGKLAEIKGLLKAYQTFIDLLTNQSKSVSAAFFQAYTPLSEAPDPYPLLEASIDSLVTTEETLPKLTEENQHLQRSVSKLTAQLEETEQRLAQERSSRQALEETRETKIKEIESSWSAVLSEKQDNWEAKERNLEEKIENQDRLLKEIKASYEVSQRLGQGEEGDAEAGRGSATAAELEIVSSELDRANQRLADVEARNEQLRLELAQSASHARSSQPAAVEDDPAFLRLQSENSSLLRKVDAARFEKDSEKRKWDSQIRSLERDIATYKSDRDALREKLQKWADYDSIKQELDVLKSIEFGTGEDDDEDGEEDSAESYLPQQNGTAVKSKGEALEQLLLARNKKLSNELTVLRVSHRDLQSRLETLQEDLSNTNMELEKSRNLTATLENDLERVQQEASNAFPSSAMSVAGTYTSRYPQSSYASRKGRASPTSSIISGFDGRYSSSPSLENLRGGESAGGGSGILPMITAQRDRFKKKMTELETELQKQYQTVSSLRSEIASLQKDNLDLYEKTRYVSTYNRNVPNTSSSASAYSNNPNPSAIQVSSDNSSGLTMDRYRSAYEQNISPFAAFRGRESARAFKRMSLPERMVLRVTKFVLATRTSRNVFAAYLLALHVLVFLMLYWMGASDIERSSSKLGSSAVVGAAAAAGGPWRSMVRVGTRKAFKRADDRATPAHSEAIKANEAAYIPAAYFWSKVSTRAASYSCNAYMADMSYADLFGGHITMGASSVLDNYLQDAFLDSSHSADSTQPPPLLAFPALSFRGVENRPNAISAQLAWDALLGKRGPATAGVALDGPPCDMSLAKMPSAGLALSHVVVGRGTQNYTCASPTDTPKPAGALASLYDASCIAASYPSLLAAMPPVALDNSLPKPVSANKVSKNSITPALAGTHYFTNLTTPFFDMDTALHAYGRGGFAKVAGTPAPEGAPVGPKGRGMGACRG</sequence>
<reference evidence="1" key="1">
    <citation type="submission" date="2022-10" db="EMBL/GenBank/DDBJ databases">
        <title>Culturing micro-colonial fungi from biological soil crusts in the Mojave desert and describing Neophaeococcomyces mojavensis, and introducing the new genera and species Taxawa tesnikishii.</title>
        <authorList>
            <person name="Kurbessoian T."/>
            <person name="Stajich J.E."/>
        </authorList>
    </citation>
    <scope>NUCLEOTIDE SEQUENCE</scope>
    <source>
        <strain evidence="1">JES_115</strain>
    </source>
</reference>
<gene>
    <name evidence="1" type="ORF">H2199_007065</name>
</gene>
<accession>A0ACC2YTC9</accession>
<dbReference type="EMBL" id="JAPDRP010000021">
    <property type="protein sequence ID" value="KAJ9638377.1"/>
    <property type="molecule type" value="Genomic_DNA"/>
</dbReference>
<evidence type="ECO:0000313" key="2">
    <source>
        <dbReference type="Proteomes" id="UP001172680"/>
    </source>
</evidence>
<name>A0ACC2YTC9_9PEZI</name>
<dbReference type="Proteomes" id="UP001172680">
    <property type="component" value="Unassembled WGS sequence"/>
</dbReference>
<comment type="caution">
    <text evidence="1">The sequence shown here is derived from an EMBL/GenBank/DDBJ whole genome shotgun (WGS) entry which is preliminary data.</text>
</comment>
<evidence type="ECO:0000313" key="1">
    <source>
        <dbReference type="EMBL" id="KAJ9638377.1"/>
    </source>
</evidence>
<protein>
    <submittedName>
        <fullName evidence="1">Uncharacterized protein</fullName>
    </submittedName>
</protein>
<keyword evidence="2" id="KW-1185">Reference proteome</keyword>
<proteinExistence type="predicted"/>
<organism evidence="1 2">
    <name type="scientific">Coniosporium tulheliwenetii</name>
    <dbReference type="NCBI Taxonomy" id="3383036"/>
    <lineage>
        <taxon>Eukaryota</taxon>
        <taxon>Fungi</taxon>
        <taxon>Dikarya</taxon>
        <taxon>Ascomycota</taxon>
        <taxon>Pezizomycotina</taxon>
        <taxon>Dothideomycetes</taxon>
        <taxon>Dothideomycetes incertae sedis</taxon>
        <taxon>Coniosporium</taxon>
    </lineage>
</organism>